<protein>
    <recommendedName>
        <fullName evidence="7">Large ribosomal subunit protein bL32m</fullName>
    </recommendedName>
    <alternativeName>
        <fullName evidence="8">39S ribosomal protein L32, mitochondrial</fullName>
    </alternativeName>
</protein>
<dbReference type="NCBIfam" id="TIGR01031">
    <property type="entry name" value="rpmF_bact"/>
    <property type="match status" value="1"/>
</dbReference>
<dbReference type="KEGG" id="gsh:117353851"/>
<dbReference type="InParanoid" id="A0A6P8QFS6"/>
<dbReference type="OrthoDB" id="2014905at2759"/>
<organism evidence="10 11">
    <name type="scientific">Geotrypetes seraphini</name>
    <name type="common">Gaboon caecilian</name>
    <name type="synonym">Caecilia seraphini</name>
    <dbReference type="NCBI Taxonomy" id="260995"/>
    <lineage>
        <taxon>Eukaryota</taxon>
        <taxon>Metazoa</taxon>
        <taxon>Chordata</taxon>
        <taxon>Craniata</taxon>
        <taxon>Vertebrata</taxon>
        <taxon>Euteleostomi</taxon>
        <taxon>Amphibia</taxon>
        <taxon>Gymnophiona</taxon>
        <taxon>Geotrypetes</taxon>
    </lineage>
</organism>
<dbReference type="PANTHER" id="PTHR21026:SF2">
    <property type="entry name" value="LARGE RIBOSOMAL SUBUNIT PROTEIN BL32M"/>
    <property type="match status" value="1"/>
</dbReference>
<keyword evidence="4 11" id="KW-0689">Ribosomal protein</keyword>
<evidence type="ECO:0000256" key="5">
    <source>
        <dbReference type="ARBA" id="ARBA00023128"/>
    </source>
</evidence>
<gene>
    <name evidence="11" type="primary">MRPL32</name>
</gene>
<dbReference type="GeneID" id="117353851"/>
<dbReference type="RefSeq" id="XP_033786178.1">
    <property type="nucleotide sequence ID" value="XM_033930287.1"/>
</dbReference>
<dbReference type="GO" id="GO:0005762">
    <property type="term" value="C:mitochondrial large ribosomal subunit"/>
    <property type="evidence" value="ECO:0007669"/>
    <property type="project" value="TreeGrafter"/>
</dbReference>
<dbReference type="Pfam" id="PF01783">
    <property type="entry name" value="Ribosomal_L32p"/>
    <property type="match status" value="1"/>
</dbReference>
<keyword evidence="5" id="KW-0496">Mitochondrion</keyword>
<dbReference type="SUPFAM" id="SSF57829">
    <property type="entry name" value="Zn-binding ribosomal proteins"/>
    <property type="match status" value="1"/>
</dbReference>
<evidence type="ECO:0000256" key="3">
    <source>
        <dbReference type="ARBA" id="ARBA00022946"/>
    </source>
</evidence>
<name>A0A6P8QFS6_GEOSA</name>
<evidence type="ECO:0000256" key="7">
    <source>
        <dbReference type="ARBA" id="ARBA00039935"/>
    </source>
</evidence>
<dbReference type="InterPro" id="IPR051991">
    <property type="entry name" value="Mitoribosomal_protein_bL32"/>
</dbReference>
<keyword evidence="10" id="KW-1185">Reference proteome</keyword>
<reference evidence="11" key="1">
    <citation type="submission" date="2025-08" db="UniProtKB">
        <authorList>
            <consortium name="RefSeq"/>
        </authorList>
    </citation>
    <scope>IDENTIFICATION</scope>
</reference>
<dbReference type="GO" id="GO:0003735">
    <property type="term" value="F:structural constituent of ribosome"/>
    <property type="evidence" value="ECO:0007669"/>
    <property type="project" value="InterPro"/>
</dbReference>
<proteinExistence type="inferred from homology"/>
<sequence length="187" mass="21453">MARVVVWKPQWQGIGLLVPFLRRCWARAELRMVQALGLYQPWDPALVVQAPVTLPDLALGDTEIDEAPSFLDSIFWMAAPKKRRTIEVNRCRRRNPNKLIKVKYNIDVCPECGHFKQKHVLCGFCYEKVRLETAKIRGQIKAQEGGPSQASTIETLVLYEGEKSLEGGEGKRIVERPRKRPPWFTLN</sequence>
<evidence type="ECO:0000256" key="1">
    <source>
        <dbReference type="ARBA" id="ARBA00004173"/>
    </source>
</evidence>
<comment type="function">
    <text evidence="9">Component of the mitochondrial large ribosomal subunit (mt-LSU). The mitochondrial ribosome (mitoribosome) is a large ribonucleoprotein complex responsible for the synthesis of proteins inside mitochondria.</text>
</comment>
<comment type="similarity">
    <text evidence="2">Belongs to the bacterial ribosomal protein bL32 family.</text>
</comment>
<evidence type="ECO:0000256" key="4">
    <source>
        <dbReference type="ARBA" id="ARBA00022980"/>
    </source>
</evidence>
<dbReference type="CTD" id="64983"/>
<dbReference type="FunCoup" id="A0A6P8QFS6">
    <property type="interactions" value="885"/>
</dbReference>
<evidence type="ECO:0000256" key="6">
    <source>
        <dbReference type="ARBA" id="ARBA00023274"/>
    </source>
</evidence>
<dbReference type="InterPro" id="IPR002677">
    <property type="entry name" value="Ribosomal_bL32"/>
</dbReference>
<evidence type="ECO:0000256" key="2">
    <source>
        <dbReference type="ARBA" id="ARBA00008560"/>
    </source>
</evidence>
<keyword evidence="3" id="KW-0809">Transit peptide</keyword>
<evidence type="ECO:0000313" key="10">
    <source>
        <dbReference type="Proteomes" id="UP000515159"/>
    </source>
</evidence>
<dbReference type="PANTHER" id="PTHR21026">
    <property type="entry name" value="39S RIBOSOMAL PROTEIN L32, MITOCHONDRIAL"/>
    <property type="match status" value="1"/>
</dbReference>
<evidence type="ECO:0000256" key="9">
    <source>
        <dbReference type="ARBA" id="ARBA00045766"/>
    </source>
</evidence>
<dbReference type="GO" id="GO:0006412">
    <property type="term" value="P:translation"/>
    <property type="evidence" value="ECO:0007669"/>
    <property type="project" value="InterPro"/>
</dbReference>
<comment type="subcellular location">
    <subcellularLocation>
        <location evidence="1">Mitochondrion</location>
    </subcellularLocation>
</comment>
<dbReference type="AlphaFoldDB" id="A0A6P8QFS6"/>
<dbReference type="Proteomes" id="UP000515159">
    <property type="component" value="Chromosome 2"/>
</dbReference>
<accession>A0A6P8QFS6</accession>
<dbReference type="InterPro" id="IPR011332">
    <property type="entry name" value="Ribosomal_zn-bd"/>
</dbReference>
<evidence type="ECO:0000256" key="8">
    <source>
        <dbReference type="ARBA" id="ARBA00042577"/>
    </source>
</evidence>
<evidence type="ECO:0000313" key="11">
    <source>
        <dbReference type="RefSeq" id="XP_033786178.1"/>
    </source>
</evidence>
<keyword evidence="6" id="KW-0687">Ribonucleoprotein</keyword>